<feature type="domain" description="D-isomer specific 2-hydroxyacid dehydrogenase catalytic" evidence="6">
    <location>
        <begin position="18"/>
        <end position="315"/>
    </location>
</feature>
<comment type="caution">
    <text evidence="8">The sequence shown here is derived from an EMBL/GenBank/DDBJ whole genome shotgun (WGS) entry which is preliminary data.</text>
</comment>
<dbReference type="FunFam" id="3.40.50.720:FF:000203">
    <property type="entry name" value="D-3-phosphoglycerate dehydrogenase (SerA)"/>
    <property type="match status" value="1"/>
</dbReference>
<dbReference type="GO" id="GO:0051287">
    <property type="term" value="F:NAD binding"/>
    <property type="evidence" value="ECO:0007669"/>
    <property type="project" value="InterPro"/>
</dbReference>
<reference evidence="8 9" key="1">
    <citation type="submission" date="2014-08" db="EMBL/GenBank/DDBJ databases">
        <title>Porphyromonas gingivicanis strain:COT-022_OH1391 Genome sequencing.</title>
        <authorList>
            <person name="Wallis C."/>
            <person name="Deusch O."/>
            <person name="O'Flynn C."/>
            <person name="Davis I."/>
            <person name="Jospin G."/>
            <person name="Darling A.E."/>
            <person name="Coil D.A."/>
            <person name="Alexiev A."/>
            <person name="Horsfall A."/>
            <person name="Kirkwood N."/>
            <person name="Harris S."/>
            <person name="Eisen J.A."/>
        </authorList>
    </citation>
    <scope>NUCLEOTIDE SEQUENCE [LARGE SCALE GENOMIC DNA]</scope>
    <source>
        <strain evidence="9">COT-022 OH1391</strain>
    </source>
</reference>
<dbReference type="InterPro" id="IPR006139">
    <property type="entry name" value="D-isomer_2_OHA_DH_cat_dom"/>
</dbReference>
<evidence type="ECO:0000256" key="1">
    <source>
        <dbReference type="ARBA" id="ARBA00005854"/>
    </source>
</evidence>
<evidence type="ECO:0000313" key="9">
    <source>
        <dbReference type="Proteomes" id="UP000030134"/>
    </source>
</evidence>
<comment type="similarity">
    <text evidence="1 5">Belongs to the D-isomer specific 2-hydroxyacid dehydrogenase family.</text>
</comment>
<dbReference type="EMBL" id="JQZW01000006">
    <property type="protein sequence ID" value="KGN98489.1"/>
    <property type="molecule type" value="Genomic_DNA"/>
</dbReference>
<dbReference type="Pfam" id="PF02826">
    <property type="entry name" value="2-Hacid_dh_C"/>
    <property type="match status" value="1"/>
</dbReference>
<dbReference type="PROSITE" id="PS00671">
    <property type="entry name" value="D_2_HYDROXYACID_DH_3"/>
    <property type="match status" value="1"/>
</dbReference>
<name>A0A0A2GDE7_9PORP</name>
<proteinExistence type="inferred from homology"/>
<dbReference type="PANTHER" id="PTHR42789:SF1">
    <property type="entry name" value="D-ISOMER SPECIFIC 2-HYDROXYACID DEHYDROGENASE FAMILY PROTEIN (AFU_ORTHOLOGUE AFUA_6G10090)"/>
    <property type="match status" value="1"/>
</dbReference>
<dbReference type="STRING" id="266762.HQ36_02460"/>
<dbReference type="RefSeq" id="WP_036883192.1">
    <property type="nucleotide sequence ID" value="NZ_JQZW01000006.1"/>
</dbReference>
<dbReference type="GO" id="GO:0016616">
    <property type="term" value="F:oxidoreductase activity, acting on the CH-OH group of donors, NAD or NADP as acceptor"/>
    <property type="evidence" value="ECO:0007669"/>
    <property type="project" value="InterPro"/>
</dbReference>
<feature type="domain" description="D-isomer specific 2-hydroxyacid dehydrogenase NAD-binding" evidence="7">
    <location>
        <begin position="110"/>
        <end position="289"/>
    </location>
</feature>
<dbReference type="SUPFAM" id="SSF51735">
    <property type="entry name" value="NAD(P)-binding Rossmann-fold domains"/>
    <property type="match status" value="1"/>
</dbReference>
<dbReference type="eggNOG" id="COG1052">
    <property type="taxonomic scope" value="Bacteria"/>
</dbReference>
<sequence length="322" mass="35998">MQKEKILIAFDTVTEGFEELEQHFELVRPPKGRDFTQEEIMHHLPECVALGAVFDIPIQKEIIDAGTSLRLIANYAVGYNNIDVAYAQSKGIAVANTPKSVVVPTAELALALMLSASRRVAEWDRTLRHKGRTFKPSRLEMLGIDLWGKRVGIIGLGNIGKAVARRCQAFGMQVLYYSRHRLSTEVEKELEVTYTPLDTLFQEADILSLNMPYNKDSHHVVNKERLRSMKSTALLINTARGAVVDEEALVIALQEGWIAGAGLDVFEDADRPDERLLSMENVVMTPHVGTQTYDARVSMAREMSDNILGFFLQDRAVSLISV</sequence>
<dbReference type="InterPro" id="IPR050857">
    <property type="entry name" value="D-2-hydroxyacid_DH"/>
</dbReference>
<dbReference type="Gene3D" id="3.40.50.720">
    <property type="entry name" value="NAD(P)-binding Rossmann-like Domain"/>
    <property type="match status" value="2"/>
</dbReference>
<evidence type="ECO:0000259" key="6">
    <source>
        <dbReference type="Pfam" id="PF00389"/>
    </source>
</evidence>
<dbReference type="SUPFAM" id="SSF52283">
    <property type="entry name" value="Formate/glycerate dehydrogenase catalytic domain-like"/>
    <property type="match status" value="1"/>
</dbReference>
<keyword evidence="3 5" id="KW-0560">Oxidoreductase</keyword>
<keyword evidence="4" id="KW-0520">NAD</keyword>
<dbReference type="PANTHER" id="PTHR42789">
    <property type="entry name" value="D-ISOMER SPECIFIC 2-HYDROXYACID DEHYDROGENASE FAMILY PROTEIN (AFU_ORTHOLOGUE AFUA_6G10090)"/>
    <property type="match status" value="1"/>
</dbReference>
<dbReference type="GO" id="GO:0008652">
    <property type="term" value="P:amino acid biosynthetic process"/>
    <property type="evidence" value="ECO:0007669"/>
    <property type="project" value="UniProtKB-KW"/>
</dbReference>
<protein>
    <submittedName>
        <fullName evidence="8">Dihydrofolate reductase</fullName>
    </submittedName>
</protein>
<dbReference type="Proteomes" id="UP000030134">
    <property type="component" value="Unassembled WGS sequence"/>
</dbReference>
<evidence type="ECO:0000313" key="8">
    <source>
        <dbReference type="EMBL" id="KGN98489.1"/>
    </source>
</evidence>
<keyword evidence="9" id="KW-1185">Reference proteome</keyword>
<organism evidence="8 9">
    <name type="scientific">Porphyromonas gingivicanis</name>
    <dbReference type="NCBI Taxonomy" id="266762"/>
    <lineage>
        <taxon>Bacteria</taxon>
        <taxon>Pseudomonadati</taxon>
        <taxon>Bacteroidota</taxon>
        <taxon>Bacteroidia</taxon>
        <taxon>Bacteroidales</taxon>
        <taxon>Porphyromonadaceae</taxon>
        <taxon>Porphyromonas</taxon>
    </lineage>
</organism>
<dbReference type="OrthoDB" id="9777288at2"/>
<dbReference type="InterPro" id="IPR036291">
    <property type="entry name" value="NAD(P)-bd_dom_sf"/>
</dbReference>
<evidence type="ECO:0000256" key="2">
    <source>
        <dbReference type="ARBA" id="ARBA00022605"/>
    </source>
</evidence>
<keyword evidence="2" id="KW-0028">Amino-acid biosynthesis</keyword>
<dbReference type="PROSITE" id="PS00065">
    <property type="entry name" value="D_2_HYDROXYACID_DH_1"/>
    <property type="match status" value="1"/>
</dbReference>
<dbReference type="Pfam" id="PF00389">
    <property type="entry name" value="2-Hacid_dh"/>
    <property type="match status" value="1"/>
</dbReference>
<evidence type="ECO:0000259" key="7">
    <source>
        <dbReference type="Pfam" id="PF02826"/>
    </source>
</evidence>
<evidence type="ECO:0000256" key="5">
    <source>
        <dbReference type="RuleBase" id="RU003719"/>
    </source>
</evidence>
<accession>A0A0A2GDE7</accession>
<dbReference type="InterPro" id="IPR029752">
    <property type="entry name" value="D-isomer_DH_CS1"/>
</dbReference>
<evidence type="ECO:0000256" key="4">
    <source>
        <dbReference type="ARBA" id="ARBA00023027"/>
    </source>
</evidence>
<dbReference type="InterPro" id="IPR029753">
    <property type="entry name" value="D-isomer_DH_CS"/>
</dbReference>
<dbReference type="PROSITE" id="PS00670">
    <property type="entry name" value="D_2_HYDROXYACID_DH_2"/>
    <property type="match status" value="1"/>
</dbReference>
<dbReference type="InterPro" id="IPR006140">
    <property type="entry name" value="D-isomer_DH_NAD-bd"/>
</dbReference>
<evidence type="ECO:0000256" key="3">
    <source>
        <dbReference type="ARBA" id="ARBA00023002"/>
    </source>
</evidence>
<dbReference type="AlphaFoldDB" id="A0A0A2GDE7"/>
<gene>
    <name evidence="8" type="ORF">HQ36_02460</name>
</gene>